<feature type="compositionally biased region" description="Basic and acidic residues" evidence="1">
    <location>
        <begin position="21"/>
        <end position="32"/>
    </location>
</feature>
<gene>
    <name evidence="2" type="ORF">R1sor_003395</name>
</gene>
<sequence>MRIRKELPHVATVIGVAQERPAPEPHVEEGRAGQEGVGESVAPEGFVPHRIEVSESSTGEEGDLHPPPASLRAGQLSIAHGESASQGTVGDSQMMASKTVVEEPPPMIVPEGVIVVKPGPLGEARFASLAPSYTVTNVPPVPSHFSRFPQYLADVLGNDHGSSYNPRTVTAAYLFQSIRPDYPPDAFVTEALAQEYVRRETNSAWFPFLPRPTMTKALLEGVNNSLADKRRSIRPTNLEEVYMFDLSIFRAHAILE</sequence>
<organism evidence="2 3">
    <name type="scientific">Riccia sorocarpa</name>
    <dbReference type="NCBI Taxonomy" id="122646"/>
    <lineage>
        <taxon>Eukaryota</taxon>
        <taxon>Viridiplantae</taxon>
        <taxon>Streptophyta</taxon>
        <taxon>Embryophyta</taxon>
        <taxon>Marchantiophyta</taxon>
        <taxon>Marchantiopsida</taxon>
        <taxon>Marchantiidae</taxon>
        <taxon>Marchantiales</taxon>
        <taxon>Ricciaceae</taxon>
        <taxon>Riccia</taxon>
    </lineage>
</organism>
<evidence type="ECO:0000313" key="3">
    <source>
        <dbReference type="Proteomes" id="UP001633002"/>
    </source>
</evidence>
<evidence type="ECO:0000256" key="1">
    <source>
        <dbReference type="SAM" id="MobiDB-lite"/>
    </source>
</evidence>
<evidence type="ECO:0000313" key="2">
    <source>
        <dbReference type="EMBL" id="KAL3685373.1"/>
    </source>
</evidence>
<comment type="caution">
    <text evidence="2">The sequence shown here is derived from an EMBL/GenBank/DDBJ whole genome shotgun (WGS) entry which is preliminary data.</text>
</comment>
<reference evidence="2 3" key="1">
    <citation type="submission" date="2024-09" db="EMBL/GenBank/DDBJ databases">
        <title>Chromosome-scale assembly of Riccia sorocarpa.</title>
        <authorList>
            <person name="Paukszto L."/>
        </authorList>
    </citation>
    <scope>NUCLEOTIDE SEQUENCE [LARGE SCALE GENOMIC DNA]</scope>
    <source>
        <strain evidence="2">LP-2024</strain>
        <tissue evidence="2">Aerial parts of the thallus</tissue>
    </source>
</reference>
<name>A0ABD3H2A9_9MARC</name>
<dbReference type="AlphaFoldDB" id="A0ABD3H2A9"/>
<feature type="region of interest" description="Disordered" evidence="1">
    <location>
        <begin position="14"/>
        <end position="46"/>
    </location>
</feature>
<accession>A0ABD3H2A9</accession>
<protein>
    <submittedName>
        <fullName evidence="2">Uncharacterized protein</fullName>
    </submittedName>
</protein>
<dbReference type="EMBL" id="JBJQOH010000006">
    <property type="protein sequence ID" value="KAL3685373.1"/>
    <property type="molecule type" value="Genomic_DNA"/>
</dbReference>
<keyword evidence="3" id="KW-1185">Reference proteome</keyword>
<dbReference type="Proteomes" id="UP001633002">
    <property type="component" value="Unassembled WGS sequence"/>
</dbReference>
<proteinExistence type="predicted"/>